<evidence type="ECO:0000313" key="1">
    <source>
        <dbReference type="EMBL" id="TID31193.1"/>
    </source>
</evidence>
<protein>
    <recommendedName>
        <fullName evidence="3">G domain-containing protein</fullName>
    </recommendedName>
</protein>
<comment type="caution">
    <text evidence="1">The sequence shown here is derived from an EMBL/GenBank/DDBJ whole genome shotgun (WGS) entry which is preliminary data.</text>
</comment>
<reference evidence="1 2" key="1">
    <citation type="journal article" date="2019" name="Front. Genet.">
        <title>Whole-Genome Sequencing of the Opportunistic Yeast Pathogen Candida inconspicua Uncovers Its Hybrid Origin.</title>
        <authorList>
            <person name="Mixao V."/>
            <person name="Hansen A.P."/>
            <person name="Saus E."/>
            <person name="Boekhout T."/>
            <person name="Lass-Florl C."/>
            <person name="Gabaldon T."/>
        </authorList>
    </citation>
    <scope>NUCLEOTIDE SEQUENCE [LARGE SCALE GENOMIC DNA]</scope>
    <source>
        <strain evidence="1 2">CBS 180</strain>
    </source>
</reference>
<proteinExistence type="predicted"/>
<organism evidence="1 2">
    <name type="scientific">Pichia inconspicua</name>
    <dbReference type="NCBI Taxonomy" id="52247"/>
    <lineage>
        <taxon>Eukaryota</taxon>
        <taxon>Fungi</taxon>
        <taxon>Dikarya</taxon>
        <taxon>Ascomycota</taxon>
        <taxon>Saccharomycotina</taxon>
        <taxon>Pichiomycetes</taxon>
        <taxon>Pichiales</taxon>
        <taxon>Pichiaceae</taxon>
        <taxon>Pichia</taxon>
    </lineage>
</organism>
<dbReference type="GO" id="GO:0005525">
    <property type="term" value="F:GTP binding"/>
    <property type="evidence" value="ECO:0007669"/>
    <property type="project" value="InterPro"/>
</dbReference>
<sequence>MSTLGFVAKRPIRIAILGPHKTGKSQFISEIATGKTLDAYYPTMKNSTFLLNVGSKSVEIIDTPGVCSEELIPFLERSLDNRLAKDILGGLANNYNTKFRSKMTPILVASGASELNGEVDGYLLFYSAVPSELPPSYEEQENSEDELRIIEDLYECIQEAWKDFSKYKKGWIEGKEYDEMSLSASIKQLWSKEKEKGTFVNILTPPIILVCTNSKSDRAAPLLVQKGKQLAKKWNCQFVEKDESSALGLLHLAVAESRAHEAKNIK</sequence>
<keyword evidence="2" id="KW-1185">Reference proteome</keyword>
<dbReference type="Proteomes" id="UP000307173">
    <property type="component" value="Unassembled WGS sequence"/>
</dbReference>
<dbReference type="AlphaFoldDB" id="A0A4T0X737"/>
<dbReference type="EMBL" id="SELW01000040">
    <property type="protein sequence ID" value="TID31193.1"/>
    <property type="molecule type" value="Genomic_DNA"/>
</dbReference>
<dbReference type="OrthoDB" id="3995714at2759"/>
<dbReference type="Gene3D" id="3.40.50.300">
    <property type="entry name" value="P-loop containing nucleotide triphosphate hydrolases"/>
    <property type="match status" value="1"/>
</dbReference>
<dbReference type="SUPFAM" id="SSF52540">
    <property type="entry name" value="P-loop containing nucleoside triphosphate hydrolases"/>
    <property type="match status" value="1"/>
</dbReference>
<gene>
    <name evidence="1" type="ORF">CANINC_000241</name>
</gene>
<dbReference type="STRING" id="52247.A0A4T0X737"/>
<accession>A0A4T0X737</accession>
<evidence type="ECO:0000313" key="2">
    <source>
        <dbReference type="Proteomes" id="UP000307173"/>
    </source>
</evidence>
<evidence type="ECO:0008006" key="3">
    <source>
        <dbReference type="Google" id="ProtNLM"/>
    </source>
</evidence>
<name>A0A4T0X737_9ASCO</name>
<dbReference type="InterPro" id="IPR027417">
    <property type="entry name" value="P-loop_NTPase"/>
</dbReference>